<dbReference type="Gene3D" id="3.60.10.10">
    <property type="entry name" value="Endonuclease/exonuclease/phosphatase"/>
    <property type="match status" value="1"/>
</dbReference>
<name>A0A438J398_VITVI</name>
<dbReference type="AlphaFoldDB" id="A0A438J398"/>
<dbReference type="InterPro" id="IPR036691">
    <property type="entry name" value="Endo/exonu/phosph_ase_sf"/>
</dbReference>
<evidence type="ECO:0008006" key="3">
    <source>
        <dbReference type="Google" id="ProtNLM"/>
    </source>
</evidence>
<protein>
    <recommendedName>
        <fullName evidence="3">DUF4283 domain-containing protein</fullName>
    </recommendedName>
</protein>
<evidence type="ECO:0000313" key="1">
    <source>
        <dbReference type="EMBL" id="RVX03443.1"/>
    </source>
</evidence>
<accession>A0A438J398</accession>
<dbReference type="EMBL" id="QGNW01000066">
    <property type="protein sequence ID" value="RVX03443.1"/>
    <property type="molecule type" value="Genomic_DNA"/>
</dbReference>
<gene>
    <name evidence="1" type="ORF">CK203_019815</name>
</gene>
<dbReference type="Proteomes" id="UP000288805">
    <property type="component" value="Unassembled WGS sequence"/>
</dbReference>
<organism evidence="1 2">
    <name type="scientific">Vitis vinifera</name>
    <name type="common">Grape</name>
    <dbReference type="NCBI Taxonomy" id="29760"/>
    <lineage>
        <taxon>Eukaryota</taxon>
        <taxon>Viridiplantae</taxon>
        <taxon>Streptophyta</taxon>
        <taxon>Embryophyta</taxon>
        <taxon>Tracheophyta</taxon>
        <taxon>Spermatophyta</taxon>
        <taxon>Magnoliopsida</taxon>
        <taxon>eudicotyledons</taxon>
        <taxon>Gunneridae</taxon>
        <taxon>Pentapetalae</taxon>
        <taxon>rosids</taxon>
        <taxon>Vitales</taxon>
        <taxon>Vitaceae</taxon>
        <taxon>Viteae</taxon>
        <taxon>Vitis</taxon>
    </lineage>
</organism>
<comment type="caution">
    <text evidence="1">The sequence shown here is derived from an EMBL/GenBank/DDBJ whole genome shotgun (WGS) entry which is preliminary data.</text>
</comment>
<reference evidence="1 2" key="1">
    <citation type="journal article" date="2018" name="PLoS Genet.">
        <title>Population sequencing reveals clonal diversity and ancestral inbreeding in the grapevine cultivar Chardonnay.</title>
        <authorList>
            <person name="Roach M.J."/>
            <person name="Johnson D.L."/>
            <person name="Bohlmann J."/>
            <person name="van Vuuren H.J."/>
            <person name="Jones S.J."/>
            <person name="Pretorius I.S."/>
            <person name="Schmidt S.A."/>
            <person name="Borneman A.R."/>
        </authorList>
    </citation>
    <scope>NUCLEOTIDE SEQUENCE [LARGE SCALE GENOMIC DNA]</scope>
    <source>
        <strain evidence="2">cv. Chardonnay</strain>
        <tissue evidence="1">Leaf</tissue>
    </source>
</reference>
<proteinExistence type="predicted"/>
<dbReference type="SUPFAM" id="SSF56219">
    <property type="entry name" value="DNase I-like"/>
    <property type="match status" value="1"/>
</dbReference>
<dbReference type="PANTHER" id="PTHR33710:SF64">
    <property type="entry name" value="ENDONUCLEASE_EXONUCLEASE_PHOSPHATASE DOMAIN-CONTAINING PROTEIN"/>
    <property type="match status" value="1"/>
</dbReference>
<dbReference type="PANTHER" id="PTHR33710">
    <property type="entry name" value="BNAC02G09200D PROTEIN"/>
    <property type="match status" value="1"/>
</dbReference>
<evidence type="ECO:0000313" key="2">
    <source>
        <dbReference type="Proteomes" id="UP000288805"/>
    </source>
</evidence>
<sequence length="483" mass="53795">MRLLPTEKSEKKIIAEGEVEGEVFARAGKCMLEEDDDARLETQLQSADGTRGQTSGSGCPLVLDWGLDWLLVGPYGGLQLLGGPLKPSLSEDPRSSNLGFGPVGLDPVFSSSIEARSTSLEDPRAHIGVALPSVWFGPSLLRGPDAEISHFWVKNGLKKQIEEELQSEERSKTDLAIEEASRYGSALNPYGLLASGFSSSPFFFSGRTPLGEYYDYSGDGRETIQGETPLSMLFAPGPIEDETVNCWELMEVNNGINEECGKELCLVQTMPREVKGWEEVSWEESDMARFSKFLGFPTEGLEKDILDFLVKIRKRKERVHNKTLLEKSKFERELKMLECSINYEGRPNLGNVRGVAEKLGHWTLEVLEMEVGNLSISCRLRNVEDGLVWIFTGGDFNVILSQREKSSQGRLTGAMRRFAQIVDELELLDLPLQGGALTWSGGRNNQAWARLDRLLVTQNWLDHFSGVIQSKLPDLPQITFPSC</sequence>